<sequence length="94" mass="10829">NTDKPTSSAIVWTYTDVEGTHQSWNINVQATARLLSCSTSFKQFKIVLLHECLLLVKVFLQHLLLFSILVLLLFHLLYLELLPHSAKNYRCEAQ</sequence>
<reference evidence="2" key="1">
    <citation type="submission" date="2023-03" db="EMBL/GenBank/DDBJ databases">
        <authorList>
            <person name="Steffen K."/>
            <person name="Cardenas P."/>
        </authorList>
    </citation>
    <scope>NUCLEOTIDE SEQUENCE</scope>
</reference>
<comment type="caution">
    <text evidence="2">The sequence shown here is derived from an EMBL/GenBank/DDBJ whole genome shotgun (WGS) entry which is preliminary data.</text>
</comment>
<organism evidence="2 3">
    <name type="scientific">Geodia barretti</name>
    <name type="common">Barrett's horny sponge</name>
    <dbReference type="NCBI Taxonomy" id="519541"/>
    <lineage>
        <taxon>Eukaryota</taxon>
        <taxon>Metazoa</taxon>
        <taxon>Porifera</taxon>
        <taxon>Demospongiae</taxon>
        <taxon>Heteroscleromorpha</taxon>
        <taxon>Tetractinellida</taxon>
        <taxon>Astrophorina</taxon>
        <taxon>Geodiidae</taxon>
        <taxon>Geodia</taxon>
    </lineage>
</organism>
<gene>
    <name evidence="2" type="ORF">GBAR_LOCUS13175</name>
</gene>
<protein>
    <submittedName>
        <fullName evidence="2">Uncharacterized protein</fullName>
    </submittedName>
</protein>
<evidence type="ECO:0000313" key="3">
    <source>
        <dbReference type="Proteomes" id="UP001174909"/>
    </source>
</evidence>
<keyword evidence="3" id="KW-1185">Reference proteome</keyword>
<accession>A0AA35S4J5</accession>
<keyword evidence="1" id="KW-0472">Membrane</keyword>
<proteinExistence type="predicted"/>
<feature type="transmembrane region" description="Helical" evidence="1">
    <location>
        <begin position="59"/>
        <end position="79"/>
    </location>
</feature>
<keyword evidence="1" id="KW-1133">Transmembrane helix</keyword>
<feature type="non-terminal residue" evidence="2">
    <location>
        <position position="94"/>
    </location>
</feature>
<dbReference type="Proteomes" id="UP001174909">
    <property type="component" value="Unassembled WGS sequence"/>
</dbReference>
<evidence type="ECO:0000313" key="2">
    <source>
        <dbReference type="EMBL" id="CAI8022432.1"/>
    </source>
</evidence>
<dbReference type="AlphaFoldDB" id="A0AA35S4J5"/>
<dbReference type="EMBL" id="CASHTH010001956">
    <property type="protein sequence ID" value="CAI8022432.1"/>
    <property type="molecule type" value="Genomic_DNA"/>
</dbReference>
<evidence type="ECO:0000256" key="1">
    <source>
        <dbReference type="SAM" id="Phobius"/>
    </source>
</evidence>
<keyword evidence="1" id="KW-0812">Transmembrane</keyword>
<name>A0AA35S4J5_GEOBA</name>